<feature type="compositionally biased region" description="Low complexity" evidence="2">
    <location>
        <begin position="82"/>
        <end position="94"/>
    </location>
</feature>
<dbReference type="Pfam" id="PF24068">
    <property type="entry name" value="TPD1_C"/>
    <property type="match status" value="1"/>
</dbReference>
<dbReference type="EnsemblPlants" id="Ma09_t01210.4">
    <property type="protein sequence ID" value="Ma09_p01210.4"/>
    <property type="gene ID" value="Ma09_g01210"/>
</dbReference>
<dbReference type="Gramene" id="Ma09_t01210.2">
    <property type="protein sequence ID" value="Ma09_p01210.2"/>
    <property type="gene ID" value="Ma09_g01210"/>
</dbReference>
<organism evidence="5 6">
    <name type="scientific">Musa acuminata subsp. malaccensis</name>
    <name type="common">Wild banana</name>
    <name type="synonym">Musa malaccensis</name>
    <dbReference type="NCBI Taxonomy" id="214687"/>
    <lineage>
        <taxon>Eukaryota</taxon>
        <taxon>Viridiplantae</taxon>
        <taxon>Streptophyta</taxon>
        <taxon>Embryophyta</taxon>
        <taxon>Tracheophyta</taxon>
        <taxon>Spermatophyta</taxon>
        <taxon>Magnoliopsida</taxon>
        <taxon>Liliopsida</taxon>
        <taxon>Zingiberales</taxon>
        <taxon>Musaceae</taxon>
        <taxon>Musa</taxon>
    </lineage>
</organism>
<protein>
    <submittedName>
        <fullName evidence="4">(wild Malaysian banana) hypothetical protein</fullName>
    </submittedName>
</protein>
<dbReference type="InterPro" id="IPR040361">
    <property type="entry name" value="TPD1"/>
</dbReference>
<evidence type="ECO:0000313" key="5">
    <source>
        <dbReference type="EnsemblPlants" id="Ma09_p01210.3"/>
    </source>
</evidence>
<gene>
    <name evidence="4" type="ORF">GSMUA_219740.1</name>
</gene>
<name>A0A804KEN7_MUSAM</name>
<dbReference type="PANTHER" id="PTHR33184">
    <property type="entry name" value="PROTEIN TAPETUM DETERMINANT 1-LIKE-RELATED"/>
    <property type="match status" value="1"/>
</dbReference>
<feature type="transmembrane region" description="Helical" evidence="3">
    <location>
        <begin position="21"/>
        <end position="43"/>
    </location>
</feature>
<dbReference type="InParanoid" id="A0A804KEN7"/>
<dbReference type="OMA" id="ETISFQY"/>
<evidence type="ECO:0000313" key="6">
    <source>
        <dbReference type="Proteomes" id="UP000012960"/>
    </source>
</evidence>
<dbReference type="Gramene" id="Ma09_t01210.1">
    <property type="protein sequence ID" value="Ma09_p01210.1"/>
    <property type="gene ID" value="Ma09_g01210"/>
</dbReference>
<dbReference type="EnsemblPlants" id="Ma09_t01210.1">
    <property type="protein sequence ID" value="Ma09_p01210.1"/>
    <property type="gene ID" value="Ma09_g01210"/>
</dbReference>
<feature type="region of interest" description="Disordered" evidence="2">
    <location>
        <begin position="79"/>
        <end position="101"/>
    </location>
</feature>
<dbReference type="OrthoDB" id="1572689at2759"/>
<evidence type="ECO:0000256" key="1">
    <source>
        <dbReference type="ARBA" id="ARBA00022729"/>
    </source>
</evidence>
<dbReference type="Gramene" id="Ma09_t01210.3">
    <property type="protein sequence ID" value="Ma09_p01210.3"/>
    <property type="gene ID" value="Ma09_g01210"/>
</dbReference>
<keyword evidence="3" id="KW-0472">Membrane</keyword>
<keyword evidence="3" id="KW-0812">Transmembrane</keyword>
<sequence>MLGAGSRSPDQRRRGGVSGRRMAVAAASATASVVALLLLLTLGCYWPRVDGRQFGFGFRFQQLRSVSVSNRKLLQVDAGAKSSSSSSSSASASRSTDRMGDRCSVDDIEVNQGATPPLPSGIPTYTVTVLNLCSSRNGCAMGQIHLSCGAFSSTRLINPRIFRRLRINDCLVNDGRPLAPGASISFQYANSFSYPLSVSSATCVPS</sequence>
<reference evidence="5" key="2">
    <citation type="submission" date="2021-05" db="UniProtKB">
        <authorList>
            <consortium name="EnsemblPlants"/>
        </authorList>
    </citation>
    <scope>IDENTIFICATION</scope>
    <source>
        <strain evidence="5">subsp. malaccensis</strain>
    </source>
</reference>
<evidence type="ECO:0000256" key="2">
    <source>
        <dbReference type="SAM" id="MobiDB-lite"/>
    </source>
</evidence>
<reference evidence="4" key="1">
    <citation type="submission" date="2021-03" db="EMBL/GenBank/DDBJ databases">
        <authorList>
            <consortium name="Genoscope - CEA"/>
            <person name="William W."/>
        </authorList>
    </citation>
    <scope>NUCLEOTIDE SEQUENCE</scope>
    <source>
        <strain evidence="4">Doubled-haploid Pahang</strain>
    </source>
</reference>
<keyword evidence="1" id="KW-0732">Signal</keyword>
<dbReference type="Proteomes" id="UP000012960">
    <property type="component" value="Unplaced"/>
</dbReference>
<dbReference type="AlphaFoldDB" id="A0A804KEN7"/>
<dbReference type="PANTHER" id="PTHR33184:SF67">
    <property type="entry name" value="PROTEIN TAPETUM DETERMINANT 1"/>
    <property type="match status" value="1"/>
</dbReference>
<dbReference type="EMBL" id="HG996474">
    <property type="protein sequence ID" value="CAG1833869.1"/>
    <property type="molecule type" value="Genomic_DNA"/>
</dbReference>
<evidence type="ECO:0000256" key="3">
    <source>
        <dbReference type="SAM" id="Phobius"/>
    </source>
</evidence>
<dbReference type="EnsemblPlants" id="Ma09_t01210.3">
    <property type="protein sequence ID" value="Ma09_p01210.3"/>
    <property type="gene ID" value="Ma09_g01210"/>
</dbReference>
<keyword evidence="3" id="KW-1133">Transmembrane helix</keyword>
<dbReference type="FunCoup" id="A0A804KEN7">
    <property type="interactions" value="352"/>
</dbReference>
<dbReference type="Gramene" id="Ma09_t01210.4">
    <property type="protein sequence ID" value="Ma09_p01210.4"/>
    <property type="gene ID" value="Ma09_g01210"/>
</dbReference>
<proteinExistence type="predicted"/>
<dbReference type="GO" id="GO:0001709">
    <property type="term" value="P:cell fate determination"/>
    <property type="evidence" value="ECO:0000318"/>
    <property type="project" value="GO_Central"/>
</dbReference>
<evidence type="ECO:0000313" key="4">
    <source>
        <dbReference type="EMBL" id="CAG1833869.1"/>
    </source>
</evidence>
<accession>A0A804KEN7</accession>
<dbReference type="EnsemblPlants" id="Ma09_t01210.2">
    <property type="protein sequence ID" value="Ma09_p01210.2"/>
    <property type="gene ID" value="Ma09_g01210"/>
</dbReference>
<keyword evidence="6" id="KW-1185">Reference proteome</keyword>